<accession>A0A429ZVX2</accession>
<dbReference type="AlphaFoldDB" id="A0A429ZVX2"/>
<evidence type="ECO:0000259" key="7">
    <source>
        <dbReference type="Pfam" id="PF02826"/>
    </source>
</evidence>
<dbReference type="Proteomes" id="UP000287239">
    <property type="component" value="Unassembled WGS sequence"/>
</dbReference>
<reference evidence="8 9" key="1">
    <citation type="submission" date="2017-05" db="EMBL/GenBank/DDBJ databases">
        <title>Vagococcus spp. assemblies.</title>
        <authorList>
            <person name="Gulvik C.A."/>
        </authorList>
    </citation>
    <scope>NUCLEOTIDE SEQUENCE [LARGE SCALE GENOMIC DNA]</scope>
    <source>
        <strain evidence="8 9">NCFB 2777</strain>
    </source>
</reference>
<sequence>MSDYQIGIVNSQSFGKYFPEHLEELRTLGAVTALQLSATATVAEIGRKLAPYDCLITSVTPEFTADFFTKTPKLKLIARHGLGVNNIDLAAASKHQVYVTKVTPEVETEAVAEHAIALMLALGRLIPQADYALRNTPWEKRVNFVGIELKELTVGIIGYGHIGQRVGDILRLGFGSQILVYDPYQSARKIQKSGGQKVTLEELLSQSDVISLHANVTEANQGLLGAREFSQLKPTVRVINTARGALVDEGALVKALKAKKIAGYAADVFESEPLLQTSPLLAFENVVLTPHIGAYTAESLAGMGAKVVKDVRTVLKGEVPLEVVNKEVSQ</sequence>
<dbReference type="FunFam" id="3.40.50.720:FF:000203">
    <property type="entry name" value="D-3-phosphoglycerate dehydrogenase (SerA)"/>
    <property type="match status" value="1"/>
</dbReference>
<keyword evidence="2" id="KW-0028">Amino-acid biosynthesis</keyword>
<comment type="caution">
    <text evidence="8">The sequence shown here is derived from an EMBL/GenBank/DDBJ whole genome shotgun (WGS) entry which is preliminary data.</text>
</comment>
<protein>
    <recommendedName>
        <fullName evidence="10">Hydroxyacid dehydrogenase</fullName>
    </recommendedName>
</protein>
<dbReference type="SUPFAM" id="SSF51735">
    <property type="entry name" value="NAD(P)-binding Rossmann-fold domains"/>
    <property type="match status" value="1"/>
</dbReference>
<organism evidence="8 9">
    <name type="scientific">Vagococcus salmoninarum</name>
    <dbReference type="NCBI Taxonomy" id="2739"/>
    <lineage>
        <taxon>Bacteria</taxon>
        <taxon>Bacillati</taxon>
        <taxon>Bacillota</taxon>
        <taxon>Bacilli</taxon>
        <taxon>Lactobacillales</taxon>
        <taxon>Enterococcaceae</taxon>
        <taxon>Vagococcus</taxon>
    </lineage>
</organism>
<dbReference type="InterPro" id="IPR050857">
    <property type="entry name" value="D-2-hydroxyacid_DH"/>
</dbReference>
<dbReference type="RefSeq" id="WP_126778005.1">
    <property type="nucleotide sequence ID" value="NZ_NGJU01000001.1"/>
</dbReference>
<keyword evidence="9" id="KW-1185">Reference proteome</keyword>
<feature type="domain" description="D-isomer specific 2-hydroxyacid dehydrogenase NAD-binding" evidence="7">
    <location>
        <begin position="116"/>
        <end position="293"/>
    </location>
</feature>
<dbReference type="OrthoDB" id="9805416at2"/>
<dbReference type="InterPro" id="IPR029753">
    <property type="entry name" value="D-isomer_DH_CS"/>
</dbReference>
<dbReference type="InterPro" id="IPR029752">
    <property type="entry name" value="D-isomer_DH_CS1"/>
</dbReference>
<feature type="domain" description="D-isomer specific 2-hydroxyacid dehydrogenase catalytic" evidence="6">
    <location>
        <begin position="23"/>
        <end position="325"/>
    </location>
</feature>
<keyword evidence="4" id="KW-0520">NAD</keyword>
<dbReference type="EMBL" id="NGJU01000001">
    <property type="protein sequence ID" value="RST97882.1"/>
    <property type="molecule type" value="Genomic_DNA"/>
</dbReference>
<dbReference type="CDD" id="cd12177">
    <property type="entry name" value="2-Hacid_dh_12"/>
    <property type="match status" value="1"/>
</dbReference>
<dbReference type="SUPFAM" id="SSF52283">
    <property type="entry name" value="Formate/glycerate dehydrogenase catalytic domain-like"/>
    <property type="match status" value="1"/>
</dbReference>
<dbReference type="PROSITE" id="PS00671">
    <property type="entry name" value="D_2_HYDROXYACID_DH_3"/>
    <property type="match status" value="1"/>
</dbReference>
<evidence type="ECO:0008006" key="10">
    <source>
        <dbReference type="Google" id="ProtNLM"/>
    </source>
</evidence>
<dbReference type="GO" id="GO:0051287">
    <property type="term" value="F:NAD binding"/>
    <property type="evidence" value="ECO:0007669"/>
    <property type="project" value="InterPro"/>
</dbReference>
<evidence type="ECO:0000256" key="3">
    <source>
        <dbReference type="ARBA" id="ARBA00023002"/>
    </source>
</evidence>
<name>A0A429ZVX2_9ENTE</name>
<keyword evidence="3 5" id="KW-0560">Oxidoreductase</keyword>
<gene>
    <name evidence="8" type="ORF">CBF35_00905</name>
</gene>
<dbReference type="PANTHER" id="PTHR42789:SF1">
    <property type="entry name" value="D-ISOMER SPECIFIC 2-HYDROXYACID DEHYDROGENASE FAMILY PROTEIN (AFU_ORTHOLOGUE AFUA_6G10090)"/>
    <property type="match status" value="1"/>
</dbReference>
<dbReference type="InterPro" id="IPR006139">
    <property type="entry name" value="D-isomer_2_OHA_DH_cat_dom"/>
</dbReference>
<dbReference type="GeneID" id="98566912"/>
<dbReference type="PANTHER" id="PTHR42789">
    <property type="entry name" value="D-ISOMER SPECIFIC 2-HYDROXYACID DEHYDROGENASE FAMILY PROTEIN (AFU_ORTHOLOGUE AFUA_6G10090)"/>
    <property type="match status" value="1"/>
</dbReference>
<dbReference type="InterPro" id="IPR036291">
    <property type="entry name" value="NAD(P)-bd_dom_sf"/>
</dbReference>
<dbReference type="Gene3D" id="3.40.50.720">
    <property type="entry name" value="NAD(P)-binding Rossmann-like Domain"/>
    <property type="match status" value="2"/>
</dbReference>
<dbReference type="PROSITE" id="PS00065">
    <property type="entry name" value="D_2_HYDROXYACID_DH_1"/>
    <property type="match status" value="1"/>
</dbReference>
<comment type="similarity">
    <text evidence="1 5">Belongs to the D-isomer specific 2-hydroxyacid dehydrogenase family.</text>
</comment>
<dbReference type="GO" id="GO:0008652">
    <property type="term" value="P:amino acid biosynthetic process"/>
    <property type="evidence" value="ECO:0007669"/>
    <property type="project" value="UniProtKB-KW"/>
</dbReference>
<proteinExistence type="inferred from homology"/>
<dbReference type="Pfam" id="PF00389">
    <property type="entry name" value="2-Hacid_dh"/>
    <property type="match status" value="1"/>
</dbReference>
<dbReference type="Pfam" id="PF02826">
    <property type="entry name" value="2-Hacid_dh_C"/>
    <property type="match status" value="1"/>
</dbReference>
<dbReference type="GO" id="GO:0016616">
    <property type="term" value="F:oxidoreductase activity, acting on the CH-OH group of donors, NAD or NADP as acceptor"/>
    <property type="evidence" value="ECO:0007669"/>
    <property type="project" value="InterPro"/>
</dbReference>
<evidence type="ECO:0000256" key="4">
    <source>
        <dbReference type="ARBA" id="ARBA00023027"/>
    </source>
</evidence>
<evidence type="ECO:0000256" key="1">
    <source>
        <dbReference type="ARBA" id="ARBA00005854"/>
    </source>
</evidence>
<evidence type="ECO:0000259" key="6">
    <source>
        <dbReference type="Pfam" id="PF00389"/>
    </source>
</evidence>
<evidence type="ECO:0000313" key="9">
    <source>
        <dbReference type="Proteomes" id="UP000287239"/>
    </source>
</evidence>
<evidence type="ECO:0000313" key="8">
    <source>
        <dbReference type="EMBL" id="RST97882.1"/>
    </source>
</evidence>
<evidence type="ECO:0000256" key="5">
    <source>
        <dbReference type="RuleBase" id="RU003719"/>
    </source>
</evidence>
<dbReference type="InterPro" id="IPR006140">
    <property type="entry name" value="D-isomer_DH_NAD-bd"/>
</dbReference>
<evidence type="ECO:0000256" key="2">
    <source>
        <dbReference type="ARBA" id="ARBA00022605"/>
    </source>
</evidence>